<reference evidence="1 2" key="1">
    <citation type="submission" date="2024-09" db="EMBL/GenBank/DDBJ databases">
        <authorList>
            <person name="Sun Q."/>
            <person name="Mori K."/>
        </authorList>
    </citation>
    <scope>NUCLEOTIDE SEQUENCE [LARGE SCALE GENOMIC DNA]</scope>
    <source>
        <strain evidence="1 2">CGMCC 1.15906</strain>
    </source>
</reference>
<dbReference type="EMBL" id="JBHLTC010000002">
    <property type="protein sequence ID" value="MFC0623034.1"/>
    <property type="molecule type" value="Genomic_DNA"/>
</dbReference>
<dbReference type="RefSeq" id="WP_380043724.1">
    <property type="nucleotide sequence ID" value="NZ_JBHLTC010000002.1"/>
</dbReference>
<keyword evidence="2" id="KW-1185">Reference proteome</keyword>
<comment type="caution">
    <text evidence="1">The sequence shown here is derived from an EMBL/GenBank/DDBJ whole genome shotgun (WGS) entry which is preliminary data.</text>
</comment>
<evidence type="ECO:0000313" key="1">
    <source>
        <dbReference type="EMBL" id="MFC0623034.1"/>
    </source>
</evidence>
<gene>
    <name evidence="1" type="ORF">ACFFGN_03115</name>
</gene>
<proteinExistence type="predicted"/>
<name>A0ABV6QEG5_9ACTN</name>
<dbReference type="Proteomes" id="UP001589890">
    <property type="component" value="Unassembled WGS sequence"/>
</dbReference>
<accession>A0ABV6QEG5</accession>
<sequence>MARYDVVVRVRTGWPVSASGLAHVRRVGRQLPGRCRLRGILVFTEGFVELTFRMQSPGPQEAIQQARLLLPRFDLPRHTLRRVEIRRPHPLPSHRALLAIWHPRPTPTTPGPPTGTRAAA</sequence>
<organism evidence="1 2">
    <name type="scientific">Kribbella deserti</name>
    <dbReference type="NCBI Taxonomy" id="1926257"/>
    <lineage>
        <taxon>Bacteria</taxon>
        <taxon>Bacillati</taxon>
        <taxon>Actinomycetota</taxon>
        <taxon>Actinomycetes</taxon>
        <taxon>Propionibacteriales</taxon>
        <taxon>Kribbellaceae</taxon>
        <taxon>Kribbella</taxon>
    </lineage>
</organism>
<evidence type="ECO:0000313" key="2">
    <source>
        <dbReference type="Proteomes" id="UP001589890"/>
    </source>
</evidence>
<protein>
    <submittedName>
        <fullName evidence="1">Uncharacterized protein</fullName>
    </submittedName>
</protein>